<reference evidence="2" key="2">
    <citation type="submission" date="2017-06" db="EMBL/GenBank/DDBJ databases">
        <title>WGS assembly of Brachypodium distachyon.</title>
        <authorList>
            <consortium name="The International Brachypodium Initiative"/>
            <person name="Lucas S."/>
            <person name="Harmon-Smith M."/>
            <person name="Lail K."/>
            <person name="Tice H."/>
            <person name="Grimwood J."/>
            <person name="Bruce D."/>
            <person name="Barry K."/>
            <person name="Shu S."/>
            <person name="Lindquist E."/>
            <person name="Wang M."/>
            <person name="Pitluck S."/>
            <person name="Vogel J.P."/>
            <person name="Garvin D.F."/>
            <person name="Mockler T.C."/>
            <person name="Schmutz J."/>
            <person name="Rokhsar D."/>
            <person name="Bevan M.W."/>
        </authorList>
    </citation>
    <scope>NUCLEOTIDE SEQUENCE</scope>
    <source>
        <strain evidence="2">Bd21</strain>
    </source>
</reference>
<feature type="compositionally biased region" description="Low complexity" evidence="1">
    <location>
        <begin position="1"/>
        <end position="10"/>
    </location>
</feature>
<dbReference type="AlphaFoldDB" id="A0A2K2CRD0"/>
<dbReference type="Gramene" id="PNT64584">
    <property type="protein sequence ID" value="PNT64584"/>
    <property type="gene ID" value="BRADI_4g30393v3"/>
</dbReference>
<keyword evidence="4" id="KW-1185">Reference proteome</keyword>
<dbReference type="Gramene" id="PNT64585">
    <property type="protein sequence ID" value="PNT64585"/>
    <property type="gene ID" value="BRADI_4g30393v3"/>
</dbReference>
<dbReference type="EnsemblPlants" id="PNT64586">
    <property type="protein sequence ID" value="PNT64586"/>
    <property type="gene ID" value="BRADI_4g30393v3"/>
</dbReference>
<dbReference type="EMBL" id="CM000883">
    <property type="protein sequence ID" value="PNT64584.1"/>
    <property type="molecule type" value="Genomic_DNA"/>
</dbReference>
<sequence>MVARATATSGGARGVGGGGGGPDDVLESRAELLAAEGAVLHGVAAVLLDVDHEHGRRHAEDLRRHREPPLAPALGALQPHPARAALGHAHGPAGRQPFQPRDHAAGGLPRREPHGAPARLPPRRRLLLEQRRQVEARGKGYQVERVQRLGRLVLVVSVAVAVPARGRWWRGLQGGARNGRLLEPRRLDQARHCDAAAGLRVEQSADQLPGVPGYPRRAEEVAALHLAVHGHEVLVLERQGADEEHVEDDAAGPEVGLGAVVAAPAEDLGRHVRRRAARGVEEPVGAGVAGERAEPKISHLEVPGLVEEQVLGLEVAVVHPAAVAEVDGGDELAEVAPGDVLPEPARAGDPGEELAAADQLQGQVDLGPRGHHLVELHDVGVGHHLHHRDLTLHLLRHAGALHLVLGHHFDRHAAARAQVARRVHPPEVAVAKHAAQLVPPLQHVILLLLLRRRRRSRILHC</sequence>
<evidence type="ECO:0000256" key="1">
    <source>
        <dbReference type="SAM" id="MobiDB-lite"/>
    </source>
</evidence>
<dbReference type="EnsemblPlants" id="PNT64585">
    <property type="protein sequence ID" value="PNT64585"/>
    <property type="gene ID" value="BRADI_4g30393v3"/>
</dbReference>
<feature type="region of interest" description="Disordered" evidence="1">
    <location>
        <begin position="1"/>
        <end position="22"/>
    </location>
</feature>
<evidence type="ECO:0000313" key="2">
    <source>
        <dbReference type="EMBL" id="PNT64584.1"/>
    </source>
</evidence>
<dbReference type="Gramene" id="PNT64586">
    <property type="protein sequence ID" value="PNT64586"/>
    <property type="gene ID" value="BRADI_4g30393v3"/>
</dbReference>
<dbReference type="InParanoid" id="A0A2K2CRD0"/>
<dbReference type="EMBL" id="CM000883">
    <property type="protein sequence ID" value="PNT64586.1"/>
    <property type="molecule type" value="Genomic_DNA"/>
</dbReference>
<feature type="compositionally biased region" description="Basic and acidic residues" evidence="1">
    <location>
        <begin position="100"/>
        <end position="114"/>
    </location>
</feature>
<dbReference type="OrthoDB" id="787149at2759"/>
<evidence type="ECO:0000313" key="3">
    <source>
        <dbReference type="EnsemblPlants" id="PNT64584"/>
    </source>
</evidence>
<proteinExistence type="predicted"/>
<feature type="compositionally biased region" description="Gly residues" evidence="1">
    <location>
        <begin position="11"/>
        <end position="22"/>
    </location>
</feature>
<name>A0A2K2CRD0_BRADI</name>
<reference evidence="2 3" key="1">
    <citation type="journal article" date="2010" name="Nature">
        <title>Genome sequencing and analysis of the model grass Brachypodium distachyon.</title>
        <authorList>
            <consortium name="International Brachypodium Initiative"/>
        </authorList>
    </citation>
    <scope>NUCLEOTIDE SEQUENCE [LARGE SCALE GENOMIC DNA]</scope>
    <source>
        <strain evidence="2 3">Bd21</strain>
    </source>
</reference>
<dbReference type="EMBL" id="CM000883">
    <property type="protein sequence ID" value="PNT64585.1"/>
    <property type="molecule type" value="Genomic_DNA"/>
</dbReference>
<accession>A0A2K2CRD0</accession>
<protein>
    <submittedName>
        <fullName evidence="2 3">Uncharacterized protein</fullName>
    </submittedName>
</protein>
<organism evidence="2">
    <name type="scientific">Brachypodium distachyon</name>
    <name type="common">Purple false brome</name>
    <name type="synonym">Trachynia distachya</name>
    <dbReference type="NCBI Taxonomy" id="15368"/>
    <lineage>
        <taxon>Eukaryota</taxon>
        <taxon>Viridiplantae</taxon>
        <taxon>Streptophyta</taxon>
        <taxon>Embryophyta</taxon>
        <taxon>Tracheophyta</taxon>
        <taxon>Spermatophyta</taxon>
        <taxon>Magnoliopsida</taxon>
        <taxon>Liliopsida</taxon>
        <taxon>Poales</taxon>
        <taxon>Poaceae</taxon>
        <taxon>BOP clade</taxon>
        <taxon>Pooideae</taxon>
        <taxon>Stipodae</taxon>
        <taxon>Brachypodieae</taxon>
        <taxon>Brachypodium</taxon>
    </lineage>
</organism>
<reference evidence="3" key="3">
    <citation type="submission" date="2018-08" db="UniProtKB">
        <authorList>
            <consortium name="EnsemblPlants"/>
        </authorList>
    </citation>
    <scope>IDENTIFICATION</scope>
    <source>
        <strain evidence="3">cv. Bd21</strain>
    </source>
</reference>
<dbReference type="Proteomes" id="UP000008810">
    <property type="component" value="Chromosome 4"/>
</dbReference>
<gene>
    <name evidence="2" type="ORF">BRADI_4g30393v3</name>
</gene>
<feature type="region of interest" description="Disordered" evidence="1">
    <location>
        <begin position="84"/>
        <end position="121"/>
    </location>
</feature>
<dbReference type="EnsemblPlants" id="PNT64584">
    <property type="protein sequence ID" value="PNT64584"/>
    <property type="gene ID" value="BRADI_4g30393v3"/>
</dbReference>
<evidence type="ECO:0000313" key="4">
    <source>
        <dbReference type="Proteomes" id="UP000008810"/>
    </source>
</evidence>